<protein>
    <submittedName>
        <fullName evidence="1">Uncharacterized protein</fullName>
    </submittedName>
</protein>
<name>A0A401IT21_9LACO</name>
<evidence type="ECO:0000313" key="1">
    <source>
        <dbReference type="EMBL" id="GBG94676.1"/>
    </source>
</evidence>
<reference evidence="1 2" key="1">
    <citation type="journal article" date="2019" name="Int. J. Syst. Evol. Microbiol.">
        <title>Lactobacillus salitolerans sp. nov., a novel lactic acid bacterium isolated from spent mushroom substrates.</title>
        <authorList>
            <person name="Tohno M."/>
            <person name="Tanizawa Y."/>
            <person name="Kojima Y."/>
            <person name="Sakamoto M."/>
            <person name="Nakamura Y."/>
            <person name="Ohkuma M."/>
            <person name="Kobayashi H."/>
        </authorList>
    </citation>
    <scope>NUCLEOTIDE SEQUENCE [LARGE SCALE GENOMIC DNA]</scope>
    <source>
        <strain evidence="1 2">YK43</strain>
    </source>
</reference>
<proteinExistence type="predicted"/>
<accession>A0A401IT21</accession>
<keyword evidence="2" id="KW-1185">Reference proteome</keyword>
<dbReference type="Proteomes" id="UP000286848">
    <property type="component" value="Unassembled WGS sequence"/>
</dbReference>
<comment type="caution">
    <text evidence="1">The sequence shown here is derived from an EMBL/GenBank/DDBJ whole genome shotgun (WGS) entry which is preliminary data.</text>
</comment>
<organism evidence="1 2">
    <name type="scientific">Ligilactobacillus salitolerans</name>
    <dbReference type="NCBI Taxonomy" id="1808352"/>
    <lineage>
        <taxon>Bacteria</taxon>
        <taxon>Bacillati</taxon>
        <taxon>Bacillota</taxon>
        <taxon>Bacilli</taxon>
        <taxon>Lactobacillales</taxon>
        <taxon>Lactobacillaceae</taxon>
        <taxon>Ligilactobacillus</taxon>
    </lineage>
</organism>
<dbReference type="AlphaFoldDB" id="A0A401IT21"/>
<gene>
    <name evidence="1" type="ORF">LFYK43_11350</name>
</gene>
<evidence type="ECO:0000313" key="2">
    <source>
        <dbReference type="Proteomes" id="UP000286848"/>
    </source>
</evidence>
<sequence length="78" mass="9745">MIYRNFVQFSKIYYASKVEDQLCRNNDYYINNIIACKELFYNQRKYLKTSFKKRQLQKYIIEIIECQNNFKIYLFKIS</sequence>
<dbReference type="EMBL" id="BFFP01000015">
    <property type="protein sequence ID" value="GBG94676.1"/>
    <property type="molecule type" value="Genomic_DNA"/>
</dbReference>